<dbReference type="Proteomes" id="UP000789524">
    <property type="component" value="Unassembled WGS sequence"/>
</dbReference>
<sequence length="244" mass="27097">MNILKKNTYSMLVRYKSVMSTMKIDKMASIFPCDDVSHVKAAEYLERGEVIAVPTDTIYGLACSAKCPEAIKKLYTIKGRDSIKPVAICVNSILDVRRWGDASHLSDSLLNNLLPGPVTVVLEKTKYLDNPYLNPQTTKIGIRIPDNVFINNMTNVFNKPVALTSANFSNEPSTLCIEEFKHLYEHLGAVFDGGTLSRGLNANRIGSTIVDLSVKGEYNIIRKGISYERIVEFLNSYGLRGAVK</sequence>
<evidence type="ECO:0000256" key="12">
    <source>
        <dbReference type="ARBA" id="ARBA00023136"/>
    </source>
</evidence>
<dbReference type="GO" id="GO:0005886">
    <property type="term" value="C:plasma membrane"/>
    <property type="evidence" value="ECO:0007669"/>
    <property type="project" value="UniProtKB-SubCell"/>
</dbReference>
<evidence type="ECO:0000256" key="11">
    <source>
        <dbReference type="ARBA" id="ARBA00023128"/>
    </source>
</evidence>
<dbReference type="OrthoDB" id="3648309at2759"/>
<name>A0A8J2MFY4_9NEOP</name>
<evidence type="ECO:0000256" key="8">
    <source>
        <dbReference type="ARBA" id="ARBA00022490"/>
    </source>
</evidence>
<evidence type="ECO:0000256" key="5">
    <source>
        <dbReference type="ARBA" id="ARBA00012584"/>
    </source>
</evidence>
<dbReference type="Pfam" id="PF01300">
    <property type="entry name" value="Sua5_yciO_yrdC"/>
    <property type="match status" value="1"/>
</dbReference>
<protein>
    <recommendedName>
        <fullName evidence="6">Threonylcarbamoyl-AMP synthase</fullName>
        <ecNumber evidence="5">2.7.7.87</ecNumber>
    </recommendedName>
</protein>
<keyword evidence="12" id="KW-0472">Membrane</keyword>
<dbReference type="GO" id="GO:0006450">
    <property type="term" value="P:regulation of translational fidelity"/>
    <property type="evidence" value="ECO:0007669"/>
    <property type="project" value="TreeGrafter"/>
</dbReference>
<evidence type="ECO:0000256" key="15">
    <source>
        <dbReference type="ARBA" id="ARBA00063146"/>
    </source>
</evidence>
<dbReference type="InterPro" id="IPR006070">
    <property type="entry name" value="Sua5-like_dom"/>
</dbReference>
<evidence type="ECO:0000256" key="13">
    <source>
        <dbReference type="ARBA" id="ARBA00048366"/>
    </source>
</evidence>
<dbReference type="SUPFAM" id="SSF55821">
    <property type="entry name" value="YrdC/RibB"/>
    <property type="match status" value="1"/>
</dbReference>
<gene>
    <name evidence="17" type="ORF">DCHRY22_LOCUS937</name>
</gene>
<dbReference type="GO" id="GO:0000049">
    <property type="term" value="F:tRNA binding"/>
    <property type="evidence" value="ECO:0007669"/>
    <property type="project" value="TreeGrafter"/>
</dbReference>
<dbReference type="Gene3D" id="3.90.870.10">
    <property type="entry name" value="DHBP synthase"/>
    <property type="match status" value="1"/>
</dbReference>
<dbReference type="PANTHER" id="PTHR17490">
    <property type="entry name" value="SUA5"/>
    <property type="match status" value="1"/>
</dbReference>
<evidence type="ECO:0000256" key="7">
    <source>
        <dbReference type="ARBA" id="ARBA00022475"/>
    </source>
</evidence>
<evidence type="ECO:0000313" key="17">
    <source>
        <dbReference type="EMBL" id="CAG9558982.1"/>
    </source>
</evidence>
<dbReference type="GO" id="GO:0005739">
    <property type="term" value="C:mitochondrion"/>
    <property type="evidence" value="ECO:0007669"/>
    <property type="project" value="UniProtKB-SubCell"/>
</dbReference>
<reference evidence="17" key="1">
    <citation type="submission" date="2021-09" db="EMBL/GenBank/DDBJ databases">
        <authorList>
            <person name="Martin H S."/>
        </authorList>
    </citation>
    <scope>NUCLEOTIDE SEQUENCE</scope>
</reference>
<dbReference type="InterPro" id="IPR050156">
    <property type="entry name" value="TC-AMP_synthase_SUA5"/>
</dbReference>
<comment type="caution">
    <text evidence="17">The sequence shown here is derived from an EMBL/GenBank/DDBJ whole genome shotgun (WGS) entry which is preliminary data.</text>
</comment>
<keyword evidence="8" id="KW-0963">Cytoplasm</keyword>
<evidence type="ECO:0000256" key="10">
    <source>
        <dbReference type="ARBA" id="ARBA00022946"/>
    </source>
</evidence>
<dbReference type="NCBIfam" id="TIGR00057">
    <property type="entry name" value="L-threonylcarbamoyladenylate synthase"/>
    <property type="match status" value="1"/>
</dbReference>
<evidence type="ECO:0000256" key="14">
    <source>
        <dbReference type="ARBA" id="ARBA00058524"/>
    </source>
</evidence>
<dbReference type="GO" id="GO:0003725">
    <property type="term" value="F:double-stranded RNA binding"/>
    <property type="evidence" value="ECO:0007669"/>
    <property type="project" value="InterPro"/>
</dbReference>
<comment type="subunit">
    <text evidence="15">Interacts with RSC1A1.</text>
</comment>
<accession>A0A8J2MFY4</accession>
<comment type="catalytic activity">
    <reaction evidence="13">
        <text>L-threonine + hydrogencarbonate + ATP = L-threonylcarbamoyladenylate + diphosphate + H2O</text>
        <dbReference type="Rhea" id="RHEA:36407"/>
        <dbReference type="ChEBI" id="CHEBI:15377"/>
        <dbReference type="ChEBI" id="CHEBI:17544"/>
        <dbReference type="ChEBI" id="CHEBI:30616"/>
        <dbReference type="ChEBI" id="CHEBI:33019"/>
        <dbReference type="ChEBI" id="CHEBI:57926"/>
        <dbReference type="ChEBI" id="CHEBI:73682"/>
        <dbReference type="EC" id="2.7.7.87"/>
    </reaction>
</comment>
<dbReference type="FunFam" id="3.90.870.10:FF:000007">
    <property type="entry name" value="YrdC N6-threonylcarbamoyltransferase domain containing"/>
    <property type="match status" value="1"/>
</dbReference>
<evidence type="ECO:0000256" key="4">
    <source>
        <dbReference type="ARBA" id="ARBA00007663"/>
    </source>
</evidence>
<dbReference type="EC" id="2.7.7.87" evidence="5"/>
<comment type="function">
    <text evidence="14">Cytoplasmic and mitochondrial threonylcarbamoyl-AMP synthase required for the formation of a threonylcarbamoyl group on adenosine at position 37 (t(6)A37) in tRNAs that read codons beginning with adenine. Catalyzes the conversion of L-threonine, HCO(3)(-)/CO(2) and ATP to give threonylcarbamoyl-AMP (TC-AMP) as the acyladenylate intermediate, with the release of diphosphate. Participates in t(6)A37 formation in cytoplasmic and mitochondrial tRNAs. May regulate the activity of some transporters.</text>
</comment>
<keyword evidence="10" id="KW-0809">Transit peptide</keyword>
<keyword evidence="11" id="KW-0496">Mitochondrion</keyword>
<keyword evidence="9" id="KW-0808">Transferase</keyword>
<evidence type="ECO:0000256" key="9">
    <source>
        <dbReference type="ARBA" id="ARBA00022679"/>
    </source>
</evidence>
<evidence type="ECO:0000259" key="16">
    <source>
        <dbReference type="PROSITE" id="PS51163"/>
    </source>
</evidence>
<evidence type="ECO:0000256" key="6">
    <source>
        <dbReference type="ARBA" id="ARBA00015492"/>
    </source>
</evidence>
<evidence type="ECO:0000256" key="1">
    <source>
        <dbReference type="ARBA" id="ARBA00004173"/>
    </source>
</evidence>
<dbReference type="EMBL" id="CAKASE010000043">
    <property type="protein sequence ID" value="CAG9558982.1"/>
    <property type="molecule type" value="Genomic_DNA"/>
</dbReference>
<comment type="subcellular location">
    <subcellularLocation>
        <location evidence="2">Cell membrane</location>
        <topology evidence="2">Peripheral membrane protein</topology>
    </subcellularLocation>
    <subcellularLocation>
        <location evidence="3">Cytoplasm</location>
    </subcellularLocation>
    <subcellularLocation>
        <location evidence="1">Mitochondrion</location>
    </subcellularLocation>
</comment>
<dbReference type="InterPro" id="IPR017945">
    <property type="entry name" value="DHBP_synth_RibB-like_a/b_dom"/>
</dbReference>
<keyword evidence="18" id="KW-1185">Reference proteome</keyword>
<keyword evidence="7" id="KW-1003">Cell membrane</keyword>
<evidence type="ECO:0000256" key="3">
    <source>
        <dbReference type="ARBA" id="ARBA00004496"/>
    </source>
</evidence>
<feature type="domain" description="YrdC-like" evidence="16">
    <location>
        <begin position="35"/>
        <end position="226"/>
    </location>
</feature>
<dbReference type="PANTHER" id="PTHR17490:SF10">
    <property type="entry name" value="THREONYLCARBAMOYL-AMP SYNTHASE"/>
    <property type="match status" value="1"/>
</dbReference>
<comment type="similarity">
    <text evidence="4">Belongs to the SUA5 family.</text>
</comment>
<organism evidence="17 18">
    <name type="scientific">Danaus chrysippus</name>
    <name type="common">African queen</name>
    <dbReference type="NCBI Taxonomy" id="151541"/>
    <lineage>
        <taxon>Eukaryota</taxon>
        <taxon>Metazoa</taxon>
        <taxon>Ecdysozoa</taxon>
        <taxon>Arthropoda</taxon>
        <taxon>Hexapoda</taxon>
        <taxon>Insecta</taxon>
        <taxon>Pterygota</taxon>
        <taxon>Neoptera</taxon>
        <taxon>Endopterygota</taxon>
        <taxon>Lepidoptera</taxon>
        <taxon>Glossata</taxon>
        <taxon>Ditrysia</taxon>
        <taxon>Papilionoidea</taxon>
        <taxon>Nymphalidae</taxon>
        <taxon>Danainae</taxon>
        <taxon>Danaini</taxon>
        <taxon>Danaina</taxon>
        <taxon>Danaus</taxon>
        <taxon>Anosia</taxon>
    </lineage>
</organism>
<dbReference type="AlphaFoldDB" id="A0A8J2MFY4"/>
<evidence type="ECO:0000256" key="2">
    <source>
        <dbReference type="ARBA" id="ARBA00004202"/>
    </source>
</evidence>
<dbReference type="GO" id="GO:0061710">
    <property type="term" value="F:L-threonylcarbamoyladenylate synthase"/>
    <property type="evidence" value="ECO:0007669"/>
    <property type="project" value="UniProtKB-EC"/>
</dbReference>
<proteinExistence type="inferred from homology"/>
<evidence type="ECO:0000313" key="18">
    <source>
        <dbReference type="Proteomes" id="UP000789524"/>
    </source>
</evidence>
<dbReference type="PROSITE" id="PS51163">
    <property type="entry name" value="YRDC"/>
    <property type="match status" value="1"/>
</dbReference>